<dbReference type="InParanoid" id="A0A1C7ND53"/>
<comment type="subcellular location">
    <subcellularLocation>
        <location evidence="1">Membrane</location>
        <topology evidence="1">Multi-pass membrane protein</topology>
    </subcellularLocation>
</comment>
<dbReference type="STRING" id="101091.A0A1C7ND53"/>
<evidence type="ECO:0008006" key="9">
    <source>
        <dbReference type="Google" id="ProtNLM"/>
    </source>
</evidence>
<evidence type="ECO:0000256" key="5">
    <source>
        <dbReference type="ARBA" id="ARBA00023136"/>
    </source>
</evidence>
<dbReference type="Pfam" id="PF07690">
    <property type="entry name" value="MFS_1"/>
    <property type="match status" value="1"/>
</dbReference>
<dbReference type="PANTHER" id="PTHR23506">
    <property type="entry name" value="GH10249P"/>
    <property type="match status" value="1"/>
</dbReference>
<evidence type="ECO:0000313" key="7">
    <source>
        <dbReference type="EMBL" id="OBZ87011.1"/>
    </source>
</evidence>
<gene>
    <name evidence="7" type="ORF">A0J61_04931</name>
</gene>
<keyword evidence="3 6" id="KW-0812">Transmembrane</keyword>
<dbReference type="OrthoDB" id="5086884at2759"/>
<dbReference type="Gene3D" id="1.20.1250.20">
    <property type="entry name" value="MFS general substrate transporter like domains"/>
    <property type="match status" value="1"/>
</dbReference>
<dbReference type="SUPFAM" id="SSF103473">
    <property type="entry name" value="MFS general substrate transporter"/>
    <property type="match status" value="1"/>
</dbReference>
<feature type="transmembrane region" description="Helical" evidence="6">
    <location>
        <begin position="157"/>
        <end position="177"/>
    </location>
</feature>
<proteinExistence type="predicted"/>
<feature type="transmembrane region" description="Helical" evidence="6">
    <location>
        <begin position="320"/>
        <end position="343"/>
    </location>
</feature>
<keyword evidence="8" id="KW-1185">Reference proteome</keyword>
<evidence type="ECO:0000256" key="3">
    <source>
        <dbReference type="ARBA" id="ARBA00022692"/>
    </source>
</evidence>
<dbReference type="EMBL" id="LUGH01000253">
    <property type="protein sequence ID" value="OBZ87011.1"/>
    <property type="molecule type" value="Genomic_DNA"/>
</dbReference>
<reference evidence="7 8" key="1">
    <citation type="submission" date="2016-03" db="EMBL/GenBank/DDBJ databases">
        <title>Choanephora cucurbitarum.</title>
        <authorList>
            <person name="Min B."/>
            <person name="Park H."/>
            <person name="Park J.-H."/>
            <person name="Shin H.-D."/>
            <person name="Choi I.-G."/>
        </authorList>
    </citation>
    <scope>NUCLEOTIDE SEQUENCE [LARGE SCALE GENOMIC DNA]</scope>
    <source>
        <strain evidence="7 8">KUS-F28377</strain>
    </source>
</reference>
<feature type="transmembrane region" description="Helical" evidence="6">
    <location>
        <begin position="220"/>
        <end position="238"/>
    </location>
</feature>
<dbReference type="GO" id="GO:0016020">
    <property type="term" value="C:membrane"/>
    <property type="evidence" value="ECO:0007669"/>
    <property type="project" value="UniProtKB-SubCell"/>
</dbReference>
<evidence type="ECO:0000256" key="4">
    <source>
        <dbReference type="ARBA" id="ARBA00022989"/>
    </source>
</evidence>
<comment type="caution">
    <text evidence="7">The sequence shown here is derived from an EMBL/GenBank/DDBJ whole genome shotgun (WGS) entry which is preliminary data.</text>
</comment>
<dbReference type="GO" id="GO:0022857">
    <property type="term" value="F:transmembrane transporter activity"/>
    <property type="evidence" value="ECO:0007669"/>
    <property type="project" value="InterPro"/>
</dbReference>
<feature type="transmembrane region" description="Helical" evidence="6">
    <location>
        <begin position="48"/>
        <end position="67"/>
    </location>
</feature>
<keyword evidence="4 6" id="KW-1133">Transmembrane helix</keyword>
<feature type="transmembrane region" description="Helical" evidence="6">
    <location>
        <begin position="250"/>
        <end position="272"/>
    </location>
</feature>
<accession>A0A1C7ND53</accession>
<sequence length="415" mass="45744">MSFAMISDAWPQQKLGFMVGLVSCLFPLGLSLGSIVSAFYYYVSYQALAFSVLTISITPCLLQVLVIEKASIPEEWLQSEQHGSSSQGELELKALSYTRSMTETAGKWSKSSSMSTINLNQPTVFEKETKGIKGFRVSSLKESILYSLLSSGKLISLLYQTIAVSIIVGTLKSALLIELKNRLNITNTFSQSIMTGTFSIPCTLSAFLSGWLCDRFEPKNISLTSVIICVSALIWVGVPNQNMQSIASALVFSGITLAGLAISTLVTIIKMMQQIVSQYYGMHHDVVRQQKTIAPITAAICLVSGLGFFAGIFIKDLIDVIGFFWLCFSLSMLLLTCIPWMLFFTERKKKKSKTVEDVLVFSQSSSKKSIIHSMRPESFAESILCDTEDEEEQEDESTLEISVKSINSKPVMVAP</sequence>
<organism evidence="7 8">
    <name type="scientific">Choanephora cucurbitarum</name>
    <dbReference type="NCBI Taxonomy" id="101091"/>
    <lineage>
        <taxon>Eukaryota</taxon>
        <taxon>Fungi</taxon>
        <taxon>Fungi incertae sedis</taxon>
        <taxon>Mucoromycota</taxon>
        <taxon>Mucoromycotina</taxon>
        <taxon>Mucoromycetes</taxon>
        <taxon>Mucorales</taxon>
        <taxon>Mucorineae</taxon>
        <taxon>Choanephoraceae</taxon>
        <taxon>Choanephoroideae</taxon>
        <taxon>Choanephora</taxon>
    </lineage>
</organism>
<dbReference type="AlphaFoldDB" id="A0A1C7ND53"/>
<feature type="transmembrane region" description="Helical" evidence="6">
    <location>
        <begin position="189"/>
        <end position="213"/>
    </location>
</feature>
<dbReference type="InterPro" id="IPR050930">
    <property type="entry name" value="MFS_Vesicular_Transporter"/>
</dbReference>
<evidence type="ECO:0000313" key="8">
    <source>
        <dbReference type="Proteomes" id="UP000093000"/>
    </source>
</evidence>
<feature type="transmembrane region" description="Helical" evidence="6">
    <location>
        <begin position="293"/>
        <end position="314"/>
    </location>
</feature>
<feature type="transmembrane region" description="Helical" evidence="6">
    <location>
        <begin position="15"/>
        <end position="42"/>
    </location>
</feature>
<dbReference type="PANTHER" id="PTHR23506:SF23">
    <property type="entry name" value="GH10249P"/>
    <property type="match status" value="1"/>
</dbReference>
<dbReference type="InterPro" id="IPR036259">
    <property type="entry name" value="MFS_trans_sf"/>
</dbReference>
<evidence type="ECO:0000256" key="1">
    <source>
        <dbReference type="ARBA" id="ARBA00004141"/>
    </source>
</evidence>
<dbReference type="Proteomes" id="UP000093000">
    <property type="component" value="Unassembled WGS sequence"/>
</dbReference>
<protein>
    <recommendedName>
        <fullName evidence="9">Major facilitator superfamily (MFS) profile domain-containing protein</fullName>
    </recommendedName>
</protein>
<keyword evidence="5 6" id="KW-0472">Membrane</keyword>
<evidence type="ECO:0000256" key="2">
    <source>
        <dbReference type="ARBA" id="ARBA00022448"/>
    </source>
</evidence>
<evidence type="ECO:0000256" key="6">
    <source>
        <dbReference type="SAM" id="Phobius"/>
    </source>
</evidence>
<keyword evidence="2" id="KW-0813">Transport</keyword>
<name>A0A1C7ND53_9FUNG</name>
<dbReference type="InterPro" id="IPR011701">
    <property type="entry name" value="MFS"/>
</dbReference>